<organism evidence="2 3">
    <name type="scientific">Arabis nemorensis</name>
    <dbReference type="NCBI Taxonomy" id="586526"/>
    <lineage>
        <taxon>Eukaryota</taxon>
        <taxon>Viridiplantae</taxon>
        <taxon>Streptophyta</taxon>
        <taxon>Embryophyta</taxon>
        <taxon>Tracheophyta</taxon>
        <taxon>Spermatophyta</taxon>
        <taxon>Magnoliopsida</taxon>
        <taxon>eudicotyledons</taxon>
        <taxon>Gunneridae</taxon>
        <taxon>Pentapetalae</taxon>
        <taxon>rosids</taxon>
        <taxon>malvids</taxon>
        <taxon>Brassicales</taxon>
        <taxon>Brassicaceae</taxon>
        <taxon>Arabideae</taxon>
        <taxon>Arabis</taxon>
    </lineage>
</organism>
<keyword evidence="3" id="KW-1185">Reference proteome</keyword>
<protein>
    <recommendedName>
        <fullName evidence="1">Terpene synthase metal-binding domain-containing protein</fullName>
    </recommendedName>
</protein>
<dbReference type="SUPFAM" id="SSF48576">
    <property type="entry name" value="Terpenoid synthases"/>
    <property type="match status" value="1"/>
</dbReference>
<dbReference type="EMBL" id="CABITT030000003">
    <property type="protein sequence ID" value="VVA98711.1"/>
    <property type="molecule type" value="Genomic_DNA"/>
</dbReference>
<evidence type="ECO:0000313" key="2">
    <source>
        <dbReference type="EMBL" id="VVA98711.1"/>
    </source>
</evidence>
<dbReference type="InterPro" id="IPR008949">
    <property type="entry name" value="Isoprenoid_synthase_dom_sf"/>
</dbReference>
<dbReference type="GO" id="GO:0000287">
    <property type="term" value="F:magnesium ion binding"/>
    <property type="evidence" value="ECO:0007669"/>
    <property type="project" value="InterPro"/>
</dbReference>
<feature type="domain" description="Terpene synthase metal-binding" evidence="1">
    <location>
        <begin position="1"/>
        <end position="37"/>
    </location>
</feature>
<sequence>MSRGEVANGVNCYMKQHGVTKQAAVEEMRKMERENYKIIMEEFMTSKAVVLDDTYDAYATLPEIYKHTIPRSSSKEERFEH</sequence>
<dbReference type="AlphaFoldDB" id="A0A565BBL8"/>
<dbReference type="Gene3D" id="1.10.600.10">
    <property type="entry name" value="Farnesyl Diphosphate Synthase"/>
    <property type="match status" value="1"/>
</dbReference>
<gene>
    <name evidence="2" type="ORF">ANE_LOCUS9156</name>
</gene>
<reference evidence="2" key="1">
    <citation type="submission" date="2019-07" db="EMBL/GenBank/DDBJ databases">
        <authorList>
            <person name="Dittberner H."/>
        </authorList>
    </citation>
    <scope>NUCLEOTIDE SEQUENCE [LARGE SCALE GENOMIC DNA]</scope>
</reference>
<dbReference type="OrthoDB" id="1877784at2759"/>
<accession>A0A565BBL8</accession>
<comment type="caution">
    <text evidence="2">The sequence shown here is derived from an EMBL/GenBank/DDBJ whole genome shotgun (WGS) entry which is preliminary data.</text>
</comment>
<evidence type="ECO:0000259" key="1">
    <source>
        <dbReference type="Pfam" id="PF03936"/>
    </source>
</evidence>
<dbReference type="Pfam" id="PF03936">
    <property type="entry name" value="Terpene_synth_C"/>
    <property type="match status" value="1"/>
</dbReference>
<name>A0A565BBL8_9BRAS</name>
<dbReference type="InterPro" id="IPR005630">
    <property type="entry name" value="Terpene_synthase_metal-bd"/>
</dbReference>
<evidence type="ECO:0000313" key="3">
    <source>
        <dbReference type="Proteomes" id="UP000489600"/>
    </source>
</evidence>
<dbReference type="Proteomes" id="UP000489600">
    <property type="component" value="Unassembled WGS sequence"/>
</dbReference>
<dbReference type="GO" id="GO:0010333">
    <property type="term" value="F:terpene synthase activity"/>
    <property type="evidence" value="ECO:0007669"/>
    <property type="project" value="InterPro"/>
</dbReference>
<proteinExistence type="predicted"/>